<accession>A0A1M5ENP1</accession>
<keyword evidence="2" id="KW-1185">Reference proteome</keyword>
<evidence type="ECO:0000313" key="2">
    <source>
        <dbReference type="Proteomes" id="UP000184287"/>
    </source>
</evidence>
<proteinExistence type="predicted"/>
<dbReference type="RefSeq" id="WP_073232463.1">
    <property type="nucleotide sequence ID" value="NZ_FQUQ01000003.1"/>
</dbReference>
<dbReference type="EMBL" id="FQUQ01000003">
    <property type="protein sequence ID" value="SHF80849.1"/>
    <property type="molecule type" value="Genomic_DNA"/>
</dbReference>
<dbReference type="AlphaFoldDB" id="A0A1M5ENP1"/>
<dbReference type="OrthoDB" id="9813050at2"/>
<evidence type="ECO:0000313" key="1">
    <source>
        <dbReference type="EMBL" id="SHF80849.1"/>
    </source>
</evidence>
<organism evidence="1 2">
    <name type="scientific">Pedobacter caeni</name>
    <dbReference type="NCBI Taxonomy" id="288992"/>
    <lineage>
        <taxon>Bacteria</taxon>
        <taxon>Pseudomonadati</taxon>
        <taxon>Bacteroidota</taxon>
        <taxon>Sphingobacteriia</taxon>
        <taxon>Sphingobacteriales</taxon>
        <taxon>Sphingobacteriaceae</taxon>
        <taxon>Pedobacter</taxon>
    </lineage>
</organism>
<gene>
    <name evidence="1" type="ORF">SAMN04488522_103725</name>
</gene>
<sequence length="226" mass="26432">MTYAQLEYYISQPRLNRFLRACGNSKSKTQRLYKINLRVAQAFYPLMNLFETFIRNAIYNELTNHFNDPDWIINQKQRFMSDPSLSASNFFLKTSVLKAEQKVRRTGCQITSSKIIAEHAFGFWTAFFDPHHFKLVQGAPLSAFPNKPKVVNRSTMTGKLNRIREFRNRIYHNEPICFRGASIDFLLAKTVIDDIHDIMEWIDPSLKAYTDYFNNINSKIEQAGQL</sequence>
<protein>
    <submittedName>
        <fullName evidence="1">Abi-like protein</fullName>
    </submittedName>
</protein>
<dbReference type="STRING" id="288992.SAMN04488522_103725"/>
<reference evidence="2" key="1">
    <citation type="submission" date="2016-11" db="EMBL/GenBank/DDBJ databases">
        <authorList>
            <person name="Varghese N."/>
            <person name="Submissions S."/>
        </authorList>
    </citation>
    <scope>NUCLEOTIDE SEQUENCE [LARGE SCALE GENOMIC DNA]</scope>
    <source>
        <strain evidence="2">DSM 16990</strain>
    </source>
</reference>
<dbReference type="Proteomes" id="UP000184287">
    <property type="component" value="Unassembled WGS sequence"/>
</dbReference>
<name>A0A1M5ENP1_9SPHI</name>